<dbReference type="InterPro" id="IPR011991">
    <property type="entry name" value="ArsR-like_HTH"/>
</dbReference>
<dbReference type="GO" id="GO:0003677">
    <property type="term" value="F:DNA binding"/>
    <property type="evidence" value="ECO:0007669"/>
    <property type="project" value="UniProtKB-KW"/>
</dbReference>
<evidence type="ECO:0000259" key="4">
    <source>
        <dbReference type="PROSITE" id="PS50995"/>
    </source>
</evidence>
<gene>
    <name evidence="5" type="primary">mhqR_1</name>
    <name evidence="5" type="ORF">KBTEX_02114</name>
</gene>
<dbReference type="PRINTS" id="PR00598">
    <property type="entry name" value="HTHMARR"/>
</dbReference>
<protein>
    <submittedName>
        <fullName evidence="5">HTH-type transcriptional regulator MhqR</fullName>
    </submittedName>
</protein>
<keyword evidence="3" id="KW-0804">Transcription</keyword>
<dbReference type="InterPro" id="IPR039422">
    <property type="entry name" value="MarR/SlyA-like"/>
</dbReference>
<evidence type="ECO:0000256" key="3">
    <source>
        <dbReference type="ARBA" id="ARBA00023163"/>
    </source>
</evidence>
<name>A0A5B8RAJ2_9ZZZZ</name>
<dbReference type="GO" id="GO:0006950">
    <property type="term" value="P:response to stress"/>
    <property type="evidence" value="ECO:0007669"/>
    <property type="project" value="TreeGrafter"/>
</dbReference>
<dbReference type="PANTHER" id="PTHR33164">
    <property type="entry name" value="TRANSCRIPTIONAL REGULATOR, MARR FAMILY"/>
    <property type="match status" value="1"/>
</dbReference>
<proteinExistence type="predicted"/>
<organism evidence="5">
    <name type="scientific">uncultured organism</name>
    <dbReference type="NCBI Taxonomy" id="155900"/>
    <lineage>
        <taxon>unclassified sequences</taxon>
        <taxon>environmental samples</taxon>
    </lineage>
</organism>
<dbReference type="Pfam" id="PF01047">
    <property type="entry name" value="MarR"/>
    <property type="match status" value="1"/>
</dbReference>
<feature type="domain" description="HTH marR-type" evidence="4">
    <location>
        <begin position="10"/>
        <end position="142"/>
    </location>
</feature>
<evidence type="ECO:0000313" key="5">
    <source>
        <dbReference type="EMBL" id="QEA05790.1"/>
    </source>
</evidence>
<dbReference type="Gene3D" id="1.10.10.10">
    <property type="entry name" value="Winged helix-like DNA-binding domain superfamily/Winged helix DNA-binding domain"/>
    <property type="match status" value="1"/>
</dbReference>
<accession>A0A5B8RAJ2</accession>
<sequence>MREPVRYFTDDYLSYLLARASTLVSEQFHARVSAAGLRIPEWRVLATLYDREAMTIGHLAEITLLTQPTLTRVVARLEDCGLVLRRNEPEDRRITRVSITPAGRDKVQPLIERAKAHEAQVLSGYPEAEVETLKAGLREMIARLREGQ</sequence>
<keyword evidence="2" id="KW-0238">DNA-binding</keyword>
<dbReference type="InterPro" id="IPR000835">
    <property type="entry name" value="HTH_MarR-typ"/>
</dbReference>
<dbReference type="SUPFAM" id="SSF46785">
    <property type="entry name" value="Winged helix' DNA-binding domain"/>
    <property type="match status" value="1"/>
</dbReference>
<evidence type="ECO:0000256" key="2">
    <source>
        <dbReference type="ARBA" id="ARBA00023125"/>
    </source>
</evidence>
<dbReference type="InterPro" id="IPR036390">
    <property type="entry name" value="WH_DNA-bd_sf"/>
</dbReference>
<dbReference type="SMART" id="SM00347">
    <property type="entry name" value="HTH_MARR"/>
    <property type="match status" value="1"/>
</dbReference>
<dbReference type="CDD" id="cd00090">
    <property type="entry name" value="HTH_ARSR"/>
    <property type="match status" value="1"/>
</dbReference>
<dbReference type="InterPro" id="IPR023187">
    <property type="entry name" value="Tscrpt_reg_MarR-type_CS"/>
</dbReference>
<reference evidence="5" key="1">
    <citation type="submission" date="2019-06" db="EMBL/GenBank/DDBJ databases">
        <authorList>
            <person name="Murdoch R.W."/>
            <person name="Fathepure B."/>
        </authorList>
    </citation>
    <scope>NUCLEOTIDE SEQUENCE</scope>
</reference>
<keyword evidence="1" id="KW-0805">Transcription regulation</keyword>
<dbReference type="AlphaFoldDB" id="A0A5B8RAJ2"/>
<evidence type="ECO:0000256" key="1">
    <source>
        <dbReference type="ARBA" id="ARBA00023015"/>
    </source>
</evidence>
<dbReference type="PROSITE" id="PS01117">
    <property type="entry name" value="HTH_MARR_1"/>
    <property type="match status" value="1"/>
</dbReference>
<dbReference type="InterPro" id="IPR036388">
    <property type="entry name" value="WH-like_DNA-bd_sf"/>
</dbReference>
<dbReference type="EMBL" id="MN079110">
    <property type="protein sequence ID" value="QEA05790.1"/>
    <property type="molecule type" value="Genomic_DNA"/>
</dbReference>
<dbReference type="PANTHER" id="PTHR33164:SF64">
    <property type="entry name" value="TRANSCRIPTIONAL REGULATOR SLYA"/>
    <property type="match status" value="1"/>
</dbReference>
<dbReference type="PROSITE" id="PS50995">
    <property type="entry name" value="HTH_MARR_2"/>
    <property type="match status" value="1"/>
</dbReference>
<dbReference type="GO" id="GO:0003700">
    <property type="term" value="F:DNA-binding transcription factor activity"/>
    <property type="evidence" value="ECO:0007669"/>
    <property type="project" value="InterPro"/>
</dbReference>